<evidence type="ECO:0000256" key="1">
    <source>
        <dbReference type="ARBA" id="ARBA00004651"/>
    </source>
</evidence>
<feature type="transmembrane region" description="Helical" evidence="7">
    <location>
        <begin position="82"/>
        <end position="101"/>
    </location>
</feature>
<dbReference type="InterPro" id="IPR005769">
    <property type="entry name" value="PhnE/PtxC"/>
</dbReference>
<keyword evidence="6 7" id="KW-0472">Membrane</keyword>
<feature type="transmembrane region" description="Helical" evidence="7">
    <location>
        <begin position="135"/>
        <end position="158"/>
    </location>
</feature>
<protein>
    <submittedName>
        <fullName evidence="9">Phosphonate ABC transporter, permease protein PhnE</fullName>
    </submittedName>
</protein>
<dbReference type="CDD" id="cd06261">
    <property type="entry name" value="TM_PBP2"/>
    <property type="match status" value="1"/>
</dbReference>
<comment type="caution">
    <text evidence="9">The sequence shown here is derived from an EMBL/GenBank/DDBJ whole genome shotgun (WGS) entry which is preliminary data.</text>
</comment>
<evidence type="ECO:0000256" key="7">
    <source>
        <dbReference type="RuleBase" id="RU363032"/>
    </source>
</evidence>
<evidence type="ECO:0000313" key="10">
    <source>
        <dbReference type="Proteomes" id="UP000615687"/>
    </source>
</evidence>
<keyword evidence="5 7" id="KW-1133">Transmembrane helix</keyword>
<keyword evidence="4 7" id="KW-0812">Transmembrane</keyword>
<proteinExistence type="inferred from homology"/>
<accession>A0ABR9CED0</accession>
<feature type="transmembrane region" description="Helical" evidence="7">
    <location>
        <begin position="245"/>
        <end position="262"/>
    </location>
</feature>
<dbReference type="Pfam" id="PF00528">
    <property type="entry name" value="BPD_transp_1"/>
    <property type="match status" value="1"/>
</dbReference>
<evidence type="ECO:0000256" key="3">
    <source>
        <dbReference type="ARBA" id="ARBA00022475"/>
    </source>
</evidence>
<feature type="transmembrane region" description="Helical" evidence="7">
    <location>
        <begin position="194"/>
        <end position="214"/>
    </location>
</feature>
<feature type="transmembrane region" description="Helical" evidence="7">
    <location>
        <begin position="21"/>
        <end position="40"/>
    </location>
</feature>
<feature type="domain" description="ABC transmembrane type-1" evidence="8">
    <location>
        <begin position="79"/>
        <end position="266"/>
    </location>
</feature>
<dbReference type="EMBL" id="JACYXJ010000007">
    <property type="protein sequence ID" value="MBD8878245.1"/>
    <property type="molecule type" value="Genomic_DNA"/>
</dbReference>
<keyword evidence="3" id="KW-1003">Cell membrane</keyword>
<sequence length="279" mass="29833">MVETSQTRSERRSIPTRLERQNPLTFVAYVALLAFVLWSFQGAGWSFSALVSGGPSMVDFLSRAWPPTTERLPQLSTALLETFQMALAGTVIGVILSVPLAMMATRGLTRPTVLGRAFGASARLLIAFFRTVPDLVWALVFVISVGLGPFAGTLAIAVDTIGFCGRFFAESMEDVEKGPGEALTAAGASRLDTIFCAVIPAAMPSFITTSLFALEKATRSSVVLGLVGAGGIGIELKVAMDFFDYQLAMTIILMIFALVLVVERLGSIARRNILEGNSQ</sequence>
<dbReference type="RefSeq" id="WP_192110692.1">
    <property type="nucleotide sequence ID" value="NZ_JACYXJ010000007.1"/>
</dbReference>
<dbReference type="PANTHER" id="PTHR30043:SF1">
    <property type="entry name" value="ABC TRANSPORT SYSTEM PERMEASE PROTEIN P69"/>
    <property type="match status" value="1"/>
</dbReference>
<dbReference type="InterPro" id="IPR035906">
    <property type="entry name" value="MetI-like_sf"/>
</dbReference>
<evidence type="ECO:0000259" key="8">
    <source>
        <dbReference type="PROSITE" id="PS50928"/>
    </source>
</evidence>
<dbReference type="InterPro" id="IPR000515">
    <property type="entry name" value="MetI-like"/>
</dbReference>
<name>A0ABR9CED0_9HYPH</name>
<evidence type="ECO:0000313" key="9">
    <source>
        <dbReference type="EMBL" id="MBD8878245.1"/>
    </source>
</evidence>
<organism evidence="9 10">
    <name type="scientific">Roseibium polysiphoniae</name>
    <dbReference type="NCBI Taxonomy" id="2571221"/>
    <lineage>
        <taxon>Bacteria</taxon>
        <taxon>Pseudomonadati</taxon>
        <taxon>Pseudomonadota</taxon>
        <taxon>Alphaproteobacteria</taxon>
        <taxon>Hyphomicrobiales</taxon>
        <taxon>Stappiaceae</taxon>
        <taxon>Roseibium</taxon>
    </lineage>
</organism>
<evidence type="ECO:0000256" key="6">
    <source>
        <dbReference type="ARBA" id="ARBA00023136"/>
    </source>
</evidence>
<evidence type="ECO:0000256" key="2">
    <source>
        <dbReference type="ARBA" id="ARBA00022448"/>
    </source>
</evidence>
<keyword evidence="10" id="KW-1185">Reference proteome</keyword>
<comment type="subcellular location">
    <subcellularLocation>
        <location evidence="1 7">Cell membrane</location>
        <topology evidence="1 7">Multi-pass membrane protein</topology>
    </subcellularLocation>
</comment>
<gene>
    <name evidence="9" type="primary">phnE</name>
    <name evidence="9" type="ORF">IG617_18270</name>
</gene>
<dbReference type="SUPFAM" id="SSF161098">
    <property type="entry name" value="MetI-like"/>
    <property type="match status" value="1"/>
</dbReference>
<dbReference type="NCBIfam" id="TIGR01097">
    <property type="entry name" value="PhnE"/>
    <property type="match status" value="1"/>
</dbReference>
<comment type="similarity">
    <text evidence="7">Belongs to the binding-protein-dependent transport system permease family.</text>
</comment>
<evidence type="ECO:0000256" key="5">
    <source>
        <dbReference type="ARBA" id="ARBA00022989"/>
    </source>
</evidence>
<evidence type="ECO:0000256" key="4">
    <source>
        <dbReference type="ARBA" id="ARBA00022692"/>
    </source>
</evidence>
<keyword evidence="2 7" id="KW-0813">Transport</keyword>
<dbReference type="Proteomes" id="UP000615687">
    <property type="component" value="Unassembled WGS sequence"/>
</dbReference>
<dbReference type="PROSITE" id="PS50928">
    <property type="entry name" value="ABC_TM1"/>
    <property type="match status" value="1"/>
</dbReference>
<dbReference type="Gene3D" id="1.10.3720.10">
    <property type="entry name" value="MetI-like"/>
    <property type="match status" value="1"/>
</dbReference>
<reference evidence="9 10" key="1">
    <citation type="submission" date="2020-09" db="EMBL/GenBank/DDBJ databases">
        <title>The genome sequence of type strain Labrenzia polysiphoniae KACC 19711.</title>
        <authorList>
            <person name="Liu Y."/>
        </authorList>
    </citation>
    <scope>NUCLEOTIDE SEQUENCE [LARGE SCALE GENOMIC DNA]</scope>
    <source>
        <strain evidence="9 10">KACC 19711</strain>
    </source>
</reference>
<dbReference type="PANTHER" id="PTHR30043">
    <property type="entry name" value="PHOSPHONATES TRANSPORT SYSTEM PERMEASE PROTEIN"/>
    <property type="match status" value="1"/>
</dbReference>